<reference evidence="2 3" key="1">
    <citation type="submission" date="2019-06" db="EMBL/GenBank/DDBJ databases">
        <title>WGS assembly of Gossypium darwinii.</title>
        <authorList>
            <person name="Chen Z.J."/>
            <person name="Sreedasyam A."/>
            <person name="Ando A."/>
            <person name="Song Q."/>
            <person name="De L."/>
            <person name="Hulse-Kemp A."/>
            <person name="Ding M."/>
            <person name="Ye W."/>
            <person name="Kirkbride R."/>
            <person name="Jenkins J."/>
            <person name="Plott C."/>
            <person name="Lovell J."/>
            <person name="Lin Y.-M."/>
            <person name="Vaughn R."/>
            <person name="Liu B."/>
            <person name="Li W."/>
            <person name="Simpson S."/>
            <person name="Scheffler B."/>
            <person name="Saski C."/>
            <person name="Grover C."/>
            <person name="Hu G."/>
            <person name="Conover J."/>
            <person name="Carlson J."/>
            <person name="Shu S."/>
            <person name="Boston L."/>
            <person name="Williams M."/>
            <person name="Peterson D."/>
            <person name="Mcgee K."/>
            <person name="Jones D."/>
            <person name="Wendel J."/>
            <person name="Stelly D."/>
            <person name="Grimwood J."/>
            <person name="Schmutz J."/>
        </authorList>
    </citation>
    <scope>NUCLEOTIDE SEQUENCE [LARGE SCALE GENOMIC DNA]</scope>
    <source>
        <strain evidence="2">1808015.09</strain>
    </source>
</reference>
<evidence type="ECO:0000256" key="1">
    <source>
        <dbReference type="SAM" id="MobiDB-lite"/>
    </source>
</evidence>
<feature type="region of interest" description="Disordered" evidence="1">
    <location>
        <begin position="1"/>
        <end position="42"/>
    </location>
</feature>
<gene>
    <name evidence="2" type="ORF">ES288_D04G075100v1</name>
</gene>
<evidence type="ECO:0000313" key="3">
    <source>
        <dbReference type="Proteomes" id="UP000323506"/>
    </source>
</evidence>
<organism evidence="2 3">
    <name type="scientific">Gossypium darwinii</name>
    <name type="common">Darwin's cotton</name>
    <name type="synonym">Gossypium barbadense var. darwinii</name>
    <dbReference type="NCBI Taxonomy" id="34276"/>
    <lineage>
        <taxon>Eukaryota</taxon>
        <taxon>Viridiplantae</taxon>
        <taxon>Streptophyta</taxon>
        <taxon>Embryophyta</taxon>
        <taxon>Tracheophyta</taxon>
        <taxon>Spermatophyta</taxon>
        <taxon>Magnoliopsida</taxon>
        <taxon>eudicotyledons</taxon>
        <taxon>Gunneridae</taxon>
        <taxon>Pentapetalae</taxon>
        <taxon>rosids</taxon>
        <taxon>malvids</taxon>
        <taxon>Malvales</taxon>
        <taxon>Malvaceae</taxon>
        <taxon>Malvoideae</taxon>
        <taxon>Gossypium</taxon>
    </lineage>
</organism>
<name>A0A5D2CU77_GOSDA</name>
<keyword evidence="3" id="KW-1185">Reference proteome</keyword>
<dbReference type="Proteomes" id="UP000323506">
    <property type="component" value="Chromosome D04"/>
</dbReference>
<dbReference type="AlphaFoldDB" id="A0A5D2CU77"/>
<protein>
    <submittedName>
        <fullName evidence="2">Uncharacterized protein</fullName>
    </submittedName>
</protein>
<accession>A0A5D2CU77</accession>
<evidence type="ECO:0000313" key="2">
    <source>
        <dbReference type="EMBL" id="TYG73121.1"/>
    </source>
</evidence>
<sequence>MEAAGLSLRGHPIKLERYREDEHGPRARMTRTNREMDMHGKSQSSIVLAATADNLVVCVNRIEVPNATRWSGIGYH</sequence>
<feature type="compositionally biased region" description="Basic and acidic residues" evidence="1">
    <location>
        <begin position="13"/>
        <end position="25"/>
    </location>
</feature>
<dbReference type="EMBL" id="CM017704">
    <property type="protein sequence ID" value="TYG73121.1"/>
    <property type="molecule type" value="Genomic_DNA"/>
</dbReference>
<proteinExistence type="predicted"/>